<evidence type="ECO:0000313" key="1">
    <source>
        <dbReference type="EMBL" id="TFK69056.1"/>
    </source>
</evidence>
<dbReference type="Proteomes" id="UP000308600">
    <property type="component" value="Unassembled WGS sequence"/>
</dbReference>
<sequence length="199" mass="19229">MLTIAALLALAPFASALSVSPLQGATSQGNVTITWDATAADPPFSIELTNPTFNNAIAIENNINPGVGTNSITLILPVVPAANDYTLQLVNPGNISDVFAQSATFSIAPVVSSSSSASATGASSGASSTPFSLNLPSSTGSGPSTISNSAASSPSGLSGSNAPAPSGSGAGTFNGASEMRYSSVGALLAVIAGAAAIAL</sequence>
<name>A0ACD3ATZ9_9AGAR</name>
<evidence type="ECO:0000313" key="2">
    <source>
        <dbReference type="Proteomes" id="UP000308600"/>
    </source>
</evidence>
<accession>A0ACD3ATZ9</accession>
<protein>
    <submittedName>
        <fullName evidence="1">Uncharacterized protein</fullName>
    </submittedName>
</protein>
<reference evidence="1 2" key="1">
    <citation type="journal article" date="2019" name="Nat. Ecol. Evol.">
        <title>Megaphylogeny resolves global patterns of mushroom evolution.</title>
        <authorList>
            <person name="Varga T."/>
            <person name="Krizsan K."/>
            <person name="Foldi C."/>
            <person name="Dima B."/>
            <person name="Sanchez-Garcia M."/>
            <person name="Sanchez-Ramirez S."/>
            <person name="Szollosi G.J."/>
            <person name="Szarkandi J.G."/>
            <person name="Papp V."/>
            <person name="Albert L."/>
            <person name="Andreopoulos W."/>
            <person name="Angelini C."/>
            <person name="Antonin V."/>
            <person name="Barry K.W."/>
            <person name="Bougher N.L."/>
            <person name="Buchanan P."/>
            <person name="Buyck B."/>
            <person name="Bense V."/>
            <person name="Catcheside P."/>
            <person name="Chovatia M."/>
            <person name="Cooper J."/>
            <person name="Damon W."/>
            <person name="Desjardin D."/>
            <person name="Finy P."/>
            <person name="Geml J."/>
            <person name="Haridas S."/>
            <person name="Hughes K."/>
            <person name="Justo A."/>
            <person name="Karasinski D."/>
            <person name="Kautmanova I."/>
            <person name="Kiss B."/>
            <person name="Kocsube S."/>
            <person name="Kotiranta H."/>
            <person name="LaButti K.M."/>
            <person name="Lechner B.E."/>
            <person name="Liimatainen K."/>
            <person name="Lipzen A."/>
            <person name="Lukacs Z."/>
            <person name="Mihaltcheva S."/>
            <person name="Morgado L.N."/>
            <person name="Niskanen T."/>
            <person name="Noordeloos M.E."/>
            <person name="Ohm R.A."/>
            <person name="Ortiz-Santana B."/>
            <person name="Ovrebo C."/>
            <person name="Racz N."/>
            <person name="Riley R."/>
            <person name="Savchenko A."/>
            <person name="Shiryaev A."/>
            <person name="Soop K."/>
            <person name="Spirin V."/>
            <person name="Szebenyi C."/>
            <person name="Tomsovsky M."/>
            <person name="Tulloss R.E."/>
            <person name="Uehling J."/>
            <person name="Grigoriev I.V."/>
            <person name="Vagvolgyi C."/>
            <person name="Papp T."/>
            <person name="Martin F.M."/>
            <person name="Miettinen O."/>
            <person name="Hibbett D.S."/>
            <person name="Nagy L.G."/>
        </authorList>
    </citation>
    <scope>NUCLEOTIDE SEQUENCE [LARGE SCALE GENOMIC DNA]</scope>
    <source>
        <strain evidence="1 2">NL-1719</strain>
    </source>
</reference>
<keyword evidence="2" id="KW-1185">Reference proteome</keyword>
<dbReference type="EMBL" id="ML208338">
    <property type="protein sequence ID" value="TFK69056.1"/>
    <property type="molecule type" value="Genomic_DNA"/>
</dbReference>
<proteinExistence type="predicted"/>
<gene>
    <name evidence="1" type="ORF">BDN72DRAFT_841033</name>
</gene>
<organism evidence="1 2">
    <name type="scientific">Pluteus cervinus</name>
    <dbReference type="NCBI Taxonomy" id="181527"/>
    <lineage>
        <taxon>Eukaryota</taxon>
        <taxon>Fungi</taxon>
        <taxon>Dikarya</taxon>
        <taxon>Basidiomycota</taxon>
        <taxon>Agaricomycotina</taxon>
        <taxon>Agaricomycetes</taxon>
        <taxon>Agaricomycetidae</taxon>
        <taxon>Agaricales</taxon>
        <taxon>Pluteineae</taxon>
        <taxon>Pluteaceae</taxon>
        <taxon>Pluteus</taxon>
    </lineage>
</organism>